<keyword evidence="2" id="KW-1185">Reference proteome</keyword>
<name>A0AAN4ZCE2_9BILA</name>
<gene>
    <name evidence="1" type="ORF">PMAYCL1PPCAC_07584</name>
</gene>
<dbReference type="AlphaFoldDB" id="A0AAN4ZCE2"/>
<comment type="caution">
    <text evidence="1">The sequence shown here is derived from an EMBL/GenBank/DDBJ whole genome shotgun (WGS) entry which is preliminary data.</text>
</comment>
<reference evidence="2" key="1">
    <citation type="submission" date="2022-10" db="EMBL/GenBank/DDBJ databases">
        <title>Genome assembly of Pristionchus species.</title>
        <authorList>
            <person name="Yoshida K."/>
            <person name="Sommer R.J."/>
        </authorList>
    </citation>
    <scope>NUCLEOTIDE SEQUENCE [LARGE SCALE GENOMIC DNA]</scope>
    <source>
        <strain evidence="2">RS5460</strain>
    </source>
</reference>
<sequence>SAHPINRQCQSIQELRSEPLRLLSHRFLHSQLRRFARSSLTPSGDTRDQTRLIEWNRCSMGSQVHSHPH</sequence>
<evidence type="ECO:0000313" key="2">
    <source>
        <dbReference type="Proteomes" id="UP001328107"/>
    </source>
</evidence>
<accession>A0AAN4ZCE2</accession>
<proteinExistence type="predicted"/>
<feature type="non-terminal residue" evidence="1">
    <location>
        <position position="1"/>
    </location>
</feature>
<organism evidence="1 2">
    <name type="scientific">Pristionchus mayeri</name>
    <dbReference type="NCBI Taxonomy" id="1317129"/>
    <lineage>
        <taxon>Eukaryota</taxon>
        <taxon>Metazoa</taxon>
        <taxon>Ecdysozoa</taxon>
        <taxon>Nematoda</taxon>
        <taxon>Chromadorea</taxon>
        <taxon>Rhabditida</taxon>
        <taxon>Rhabditina</taxon>
        <taxon>Diplogasteromorpha</taxon>
        <taxon>Diplogasteroidea</taxon>
        <taxon>Neodiplogasteridae</taxon>
        <taxon>Pristionchus</taxon>
    </lineage>
</organism>
<dbReference type="EMBL" id="BTRK01000002">
    <property type="protein sequence ID" value="GMR37389.1"/>
    <property type="molecule type" value="Genomic_DNA"/>
</dbReference>
<evidence type="ECO:0000313" key="1">
    <source>
        <dbReference type="EMBL" id="GMR37389.1"/>
    </source>
</evidence>
<dbReference type="Proteomes" id="UP001328107">
    <property type="component" value="Unassembled WGS sequence"/>
</dbReference>
<feature type="non-terminal residue" evidence="1">
    <location>
        <position position="69"/>
    </location>
</feature>
<protein>
    <submittedName>
        <fullName evidence="1">Uncharacterized protein</fullName>
    </submittedName>
</protein>